<dbReference type="Proteomes" id="UP000288716">
    <property type="component" value="Unassembled WGS sequence"/>
</dbReference>
<name>A0A443SC50_9ACAR</name>
<dbReference type="GO" id="GO:0005840">
    <property type="term" value="C:ribosome"/>
    <property type="evidence" value="ECO:0007669"/>
    <property type="project" value="UniProtKB-KW"/>
</dbReference>
<dbReference type="AlphaFoldDB" id="A0A443SC50"/>
<dbReference type="SUPFAM" id="SSF64263">
    <property type="entry name" value="Prokaryotic ribosomal protein L17"/>
    <property type="match status" value="1"/>
</dbReference>
<dbReference type="OrthoDB" id="275000at2759"/>
<gene>
    <name evidence="1" type="ORF">B4U80_03322</name>
</gene>
<dbReference type="InterPro" id="IPR036373">
    <property type="entry name" value="Ribosomal_bL17_sf"/>
</dbReference>
<dbReference type="GO" id="GO:0003735">
    <property type="term" value="F:structural constituent of ribosome"/>
    <property type="evidence" value="ECO:0007669"/>
    <property type="project" value="InterPro"/>
</dbReference>
<evidence type="ECO:0000313" key="1">
    <source>
        <dbReference type="EMBL" id="RWS25109.1"/>
    </source>
</evidence>
<evidence type="ECO:0000313" key="2">
    <source>
        <dbReference type="Proteomes" id="UP000288716"/>
    </source>
</evidence>
<accession>A0A443SC50</accession>
<keyword evidence="1" id="KW-0689">Ribosomal protein</keyword>
<organism evidence="1 2">
    <name type="scientific">Leptotrombidium deliense</name>
    <dbReference type="NCBI Taxonomy" id="299467"/>
    <lineage>
        <taxon>Eukaryota</taxon>
        <taxon>Metazoa</taxon>
        <taxon>Ecdysozoa</taxon>
        <taxon>Arthropoda</taxon>
        <taxon>Chelicerata</taxon>
        <taxon>Arachnida</taxon>
        <taxon>Acari</taxon>
        <taxon>Acariformes</taxon>
        <taxon>Trombidiformes</taxon>
        <taxon>Prostigmata</taxon>
        <taxon>Anystina</taxon>
        <taxon>Parasitengona</taxon>
        <taxon>Trombiculoidea</taxon>
        <taxon>Trombiculidae</taxon>
        <taxon>Leptotrombidium</taxon>
    </lineage>
</organism>
<comment type="caution">
    <text evidence="1">The sequence shown here is derived from an EMBL/GenBank/DDBJ whole genome shotgun (WGS) entry which is preliminary data.</text>
</comment>
<keyword evidence="1" id="KW-0687">Ribonucleoprotein</keyword>
<sequence>MIHKLFKVLVPRYVDYTESFTSLYRLGPDYSVYLKYVPRFPLTRLPKELAVLELKGNPLPPIHRRVIHSEKWLTNVLLTSAKQDYETQ</sequence>
<proteinExistence type="predicted"/>
<keyword evidence="2" id="KW-1185">Reference proteome</keyword>
<reference evidence="1 2" key="1">
    <citation type="journal article" date="2018" name="Gigascience">
        <title>Genomes of trombidid mites reveal novel predicted allergens and laterally-transferred genes associated with secondary metabolism.</title>
        <authorList>
            <person name="Dong X."/>
            <person name="Chaisiri K."/>
            <person name="Xia D."/>
            <person name="Armstrong S.D."/>
            <person name="Fang Y."/>
            <person name="Donnelly M.J."/>
            <person name="Kadowaki T."/>
            <person name="McGarry J.W."/>
            <person name="Darby A.C."/>
            <person name="Makepeace B.L."/>
        </authorList>
    </citation>
    <scope>NUCLEOTIDE SEQUENCE [LARGE SCALE GENOMIC DNA]</scope>
    <source>
        <strain evidence="1">UoL-UT</strain>
    </source>
</reference>
<dbReference type="GO" id="GO:0006412">
    <property type="term" value="P:translation"/>
    <property type="evidence" value="ECO:0007669"/>
    <property type="project" value="InterPro"/>
</dbReference>
<dbReference type="EMBL" id="NCKV01004045">
    <property type="protein sequence ID" value="RWS25109.1"/>
    <property type="molecule type" value="Genomic_DNA"/>
</dbReference>
<dbReference type="STRING" id="299467.A0A443SC50"/>
<dbReference type="VEuPathDB" id="VectorBase:LDEU006931"/>
<protein>
    <submittedName>
        <fullName evidence="1">39S ribosomal protein L17-like protein</fullName>
    </submittedName>
</protein>